<dbReference type="PANTHER" id="PTHR10366">
    <property type="entry name" value="NAD DEPENDENT EPIMERASE/DEHYDRATASE"/>
    <property type="match status" value="1"/>
</dbReference>
<accession>A0A371CXQ4</accession>
<evidence type="ECO:0000256" key="2">
    <source>
        <dbReference type="ARBA" id="ARBA00023445"/>
    </source>
</evidence>
<dbReference type="OrthoDB" id="2735536at2759"/>
<dbReference type="InterPro" id="IPR036291">
    <property type="entry name" value="NAD(P)-bd_dom_sf"/>
</dbReference>
<keyword evidence="1" id="KW-0560">Oxidoreductase</keyword>
<reference evidence="4 5" key="1">
    <citation type="journal article" date="2018" name="Biotechnol. Biofuels">
        <title>Integrative visual omics of the white-rot fungus Polyporus brumalis exposes the biotechnological potential of its oxidative enzymes for delignifying raw plant biomass.</title>
        <authorList>
            <person name="Miyauchi S."/>
            <person name="Rancon A."/>
            <person name="Drula E."/>
            <person name="Hage H."/>
            <person name="Chaduli D."/>
            <person name="Favel A."/>
            <person name="Grisel S."/>
            <person name="Henrissat B."/>
            <person name="Herpoel-Gimbert I."/>
            <person name="Ruiz-Duenas F.J."/>
            <person name="Chevret D."/>
            <person name="Hainaut M."/>
            <person name="Lin J."/>
            <person name="Wang M."/>
            <person name="Pangilinan J."/>
            <person name="Lipzen A."/>
            <person name="Lesage-Meessen L."/>
            <person name="Navarro D."/>
            <person name="Riley R."/>
            <person name="Grigoriev I.V."/>
            <person name="Zhou S."/>
            <person name="Raouche S."/>
            <person name="Rosso M.N."/>
        </authorList>
    </citation>
    <scope>NUCLEOTIDE SEQUENCE [LARGE SCALE GENOMIC DNA]</scope>
    <source>
        <strain evidence="4 5">BRFM 1820</strain>
    </source>
</reference>
<dbReference type="InterPro" id="IPR050425">
    <property type="entry name" value="NAD(P)_dehydrat-like"/>
</dbReference>
<evidence type="ECO:0000313" key="4">
    <source>
        <dbReference type="EMBL" id="RDX45050.1"/>
    </source>
</evidence>
<dbReference type="AlphaFoldDB" id="A0A371CXQ4"/>
<dbReference type="InterPro" id="IPR001509">
    <property type="entry name" value="Epimerase_deHydtase"/>
</dbReference>
<dbReference type="SUPFAM" id="SSF51735">
    <property type="entry name" value="NAD(P)-binding Rossmann-fold domains"/>
    <property type="match status" value="1"/>
</dbReference>
<gene>
    <name evidence="4" type="ORF">OH76DRAFT_1465968</name>
</gene>
<evidence type="ECO:0000256" key="1">
    <source>
        <dbReference type="ARBA" id="ARBA00023002"/>
    </source>
</evidence>
<evidence type="ECO:0000313" key="5">
    <source>
        <dbReference type="Proteomes" id="UP000256964"/>
    </source>
</evidence>
<evidence type="ECO:0000259" key="3">
    <source>
        <dbReference type="Pfam" id="PF01370"/>
    </source>
</evidence>
<dbReference type="Proteomes" id="UP000256964">
    <property type="component" value="Unassembled WGS sequence"/>
</dbReference>
<protein>
    <submittedName>
        <fullName evidence="4">NAD(P)-binding protein</fullName>
    </submittedName>
</protein>
<keyword evidence="5" id="KW-1185">Reference proteome</keyword>
<dbReference type="PANTHER" id="PTHR10366:SF564">
    <property type="entry name" value="STEROL-4-ALPHA-CARBOXYLATE 3-DEHYDROGENASE, DECARBOXYLATING"/>
    <property type="match status" value="1"/>
</dbReference>
<feature type="domain" description="NAD-dependent epimerase/dehydratase" evidence="3">
    <location>
        <begin position="9"/>
        <end position="283"/>
    </location>
</feature>
<dbReference type="Gene3D" id="3.40.50.720">
    <property type="entry name" value="NAD(P)-binding Rossmann-like Domain"/>
    <property type="match status" value="1"/>
</dbReference>
<proteinExistence type="inferred from homology"/>
<comment type="similarity">
    <text evidence="2">Belongs to the NAD(P)-dependent epimerase/dehydratase family. Dihydroflavonol-4-reductase subfamily.</text>
</comment>
<dbReference type="STRING" id="139420.A0A371CXQ4"/>
<dbReference type="Pfam" id="PF01370">
    <property type="entry name" value="Epimerase"/>
    <property type="match status" value="1"/>
</dbReference>
<sequence>MPAISSGKVLVTGANGFVAAWVLQDLLEHGFSVRGTVRSEDKATYLRDHFATYRDRFEIVVVSNMTAVRTLTAHDGACNEAVEGVDAILHLASPTDLNSNDPSAVINPAVEGTLSILNSALKHRATVRRVVILSSAAAIFSPPRPEDAGTRVLDERDWNEVSPKEVQEKGGKASGSDIYRTSKTLAERAAWKLYEDAKAKGGLEWDLVTLNPPFVYGPVIHEVATLEGFGGTARMWYDHIVKGDLTGEALTRNGYSYVDVRDLARAHVLALIVPEAGGERFLICAGSCVMQQFVDAARQVTDKIPAGEPSYRKEDAGRKVLGLRYRSLEATAADTIRDLESRGWVP</sequence>
<dbReference type="GO" id="GO:0016616">
    <property type="term" value="F:oxidoreductase activity, acting on the CH-OH group of donors, NAD or NADP as acceptor"/>
    <property type="evidence" value="ECO:0007669"/>
    <property type="project" value="TreeGrafter"/>
</dbReference>
<organism evidence="4 5">
    <name type="scientific">Lentinus brumalis</name>
    <dbReference type="NCBI Taxonomy" id="2498619"/>
    <lineage>
        <taxon>Eukaryota</taxon>
        <taxon>Fungi</taxon>
        <taxon>Dikarya</taxon>
        <taxon>Basidiomycota</taxon>
        <taxon>Agaricomycotina</taxon>
        <taxon>Agaricomycetes</taxon>
        <taxon>Polyporales</taxon>
        <taxon>Polyporaceae</taxon>
        <taxon>Lentinus</taxon>
    </lineage>
</organism>
<name>A0A371CXQ4_9APHY</name>
<dbReference type="EMBL" id="KZ857442">
    <property type="protein sequence ID" value="RDX45050.1"/>
    <property type="molecule type" value="Genomic_DNA"/>
</dbReference>